<dbReference type="EMBL" id="QTSX02005005">
    <property type="protein sequence ID" value="KAJ9062452.1"/>
    <property type="molecule type" value="Genomic_DNA"/>
</dbReference>
<dbReference type="Proteomes" id="UP001165960">
    <property type="component" value="Unassembled WGS sequence"/>
</dbReference>
<reference evidence="1" key="1">
    <citation type="submission" date="2022-04" db="EMBL/GenBank/DDBJ databases">
        <title>Genome of the entomopathogenic fungus Entomophthora muscae.</title>
        <authorList>
            <person name="Elya C."/>
            <person name="Lovett B.R."/>
            <person name="Lee E."/>
            <person name="Macias A.M."/>
            <person name="Hajek A.E."/>
            <person name="De Bivort B.L."/>
            <person name="Kasson M.T."/>
            <person name="De Fine Licht H.H."/>
            <person name="Stajich J.E."/>
        </authorList>
    </citation>
    <scope>NUCLEOTIDE SEQUENCE</scope>
    <source>
        <strain evidence="1">Berkeley</strain>
    </source>
</reference>
<name>A0ACC2SJ88_9FUNG</name>
<gene>
    <name evidence="1" type="ORF">DSO57_1010475</name>
</gene>
<evidence type="ECO:0000313" key="2">
    <source>
        <dbReference type="Proteomes" id="UP001165960"/>
    </source>
</evidence>
<sequence>MTRSANTLIFHSHTSHQLSRQLPSNWWHGPLLLQLCSRSAILHPPHSSNTILACYASLYFLSVYFEPSLSEEEQYNASSFHTPRLMSSLVTSIFSMVLTGAVSPLALALVTQLSPSTVPPLTWYISNLLGSARAMTMSIHVPSYLSVYSAEPAVIASDHHCLLVEIAPSHTTDAAPAFGLEHYHLCCLDNPAYRLSFVVPLV</sequence>
<keyword evidence="2" id="KW-1185">Reference proteome</keyword>
<proteinExistence type="predicted"/>
<evidence type="ECO:0000313" key="1">
    <source>
        <dbReference type="EMBL" id="KAJ9062452.1"/>
    </source>
</evidence>
<accession>A0ACC2SJ88</accession>
<comment type="caution">
    <text evidence="1">The sequence shown here is derived from an EMBL/GenBank/DDBJ whole genome shotgun (WGS) entry which is preliminary data.</text>
</comment>
<organism evidence="1 2">
    <name type="scientific">Entomophthora muscae</name>
    <dbReference type="NCBI Taxonomy" id="34485"/>
    <lineage>
        <taxon>Eukaryota</taxon>
        <taxon>Fungi</taxon>
        <taxon>Fungi incertae sedis</taxon>
        <taxon>Zoopagomycota</taxon>
        <taxon>Entomophthoromycotina</taxon>
        <taxon>Entomophthoromycetes</taxon>
        <taxon>Entomophthorales</taxon>
        <taxon>Entomophthoraceae</taxon>
        <taxon>Entomophthora</taxon>
    </lineage>
</organism>
<protein>
    <submittedName>
        <fullName evidence="1">Uncharacterized protein</fullName>
    </submittedName>
</protein>